<dbReference type="InterPro" id="IPR029058">
    <property type="entry name" value="AB_hydrolase_fold"/>
</dbReference>
<sequence>MKKILHFIFVSLIFAEVYAQIPKNTEIVELKEVNLYYEEYGEGEPLILLHGWTQSSQFWADYIEEYARSYNVYAIDLRGHGKSSPLTKNFSIEKAANDISALLDYLDLKNVKSIGLSYGGLTLLQLASLDPKRLASMVLIGTSHNYSGQDNKTLSEQFRFENLPAAFIEDLKKIHFQDEDKIKAMFDPTLNYEIKLTEESLKRINIKTLIIHGDNDELLGINAAFELHKNLPISNLWIVPDKGHIPIDNTNKTEFLRITNEFFR</sequence>
<proteinExistence type="predicted"/>
<dbReference type="InterPro" id="IPR000073">
    <property type="entry name" value="AB_hydrolase_1"/>
</dbReference>
<keyword evidence="4" id="KW-1185">Reference proteome</keyword>
<dbReference type="SUPFAM" id="SSF53474">
    <property type="entry name" value="alpha/beta-Hydrolases"/>
    <property type="match status" value="1"/>
</dbReference>
<dbReference type="Gene3D" id="3.40.50.1820">
    <property type="entry name" value="alpha/beta hydrolase"/>
    <property type="match status" value="1"/>
</dbReference>
<evidence type="ECO:0000313" key="3">
    <source>
        <dbReference type="EMBL" id="MDN5217543.1"/>
    </source>
</evidence>
<comment type="caution">
    <text evidence="3">The sequence shown here is derived from an EMBL/GenBank/DDBJ whole genome shotgun (WGS) entry which is preliminary data.</text>
</comment>
<dbReference type="EMBL" id="JAUJEB010000028">
    <property type="protein sequence ID" value="MDN5217543.1"/>
    <property type="molecule type" value="Genomic_DNA"/>
</dbReference>
<dbReference type="PANTHER" id="PTHR43798:SF31">
    <property type="entry name" value="AB HYDROLASE SUPERFAMILY PROTEIN YCLE"/>
    <property type="match status" value="1"/>
</dbReference>
<feature type="domain" description="AB hydrolase-1" evidence="2">
    <location>
        <begin position="45"/>
        <end position="147"/>
    </location>
</feature>
<evidence type="ECO:0000259" key="2">
    <source>
        <dbReference type="Pfam" id="PF00561"/>
    </source>
</evidence>
<organism evidence="3 4">
    <name type="scientific">Agaribacillus aureus</name>
    <dbReference type="NCBI Taxonomy" id="3051825"/>
    <lineage>
        <taxon>Bacteria</taxon>
        <taxon>Pseudomonadati</taxon>
        <taxon>Bacteroidota</taxon>
        <taxon>Cytophagia</taxon>
        <taxon>Cytophagales</taxon>
        <taxon>Splendidivirgaceae</taxon>
        <taxon>Agaribacillus</taxon>
    </lineage>
</organism>
<dbReference type="PRINTS" id="PR00111">
    <property type="entry name" value="ABHYDROLASE"/>
</dbReference>
<gene>
    <name evidence="3" type="ORF">QQ020_36055</name>
</gene>
<keyword evidence="1 3" id="KW-0378">Hydrolase</keyword>
<reference evidence="3" key="1">
    <citation type="submission" date="2023-06" db="EMBL/GenBank/DDBJ databases">
        <title>Genomic of Agaribacillus aureum.</title>
        <authorList>
            <person name="Wang G."/>
        </authorList>
    </citation>
    <scope>NUCLEOTIDE SEQUENCE</scope>
    <source>
        <strain evidence="3">BMA12</strain>
    </source>
</reference>
<dbReference type="Proteomes" id="UP001172083">
    <property type="component" value="Unassembled WGS sequence"/>
</dbReference>
<dbReference type="RefSeq" id="WP_346762878.1">
    <property type="nucleotide sequence ID" value="NZ_JAUJEB010000028.1"/>
</dbReference>
<protein>
    <submittedName>
        <fullName evidence="3">Alpha/beta hydrolase</fullName>
    </submittedName>
</protein>
<name>A0ABT8LIC0_9BACT</name>
<accession>A0ABT8LIC0</accession>
<dbReference type="PANTHER" id="PTHR43798">
    <property type="entry name" value="MONOACYLGLYCEROL LIPASE"/>
    <property type="match status" value="1"/>
</dbReference>
<dbReference type="Pfam" id="PF00561">
    <property type="entry name" value="Abhydrolase_1"/>
    <property type="match status" value="1"/>
</dbReference>
<dbReference type="GO" id="GO:0016787">
    <property type="term" value="F:hydrolase activity"/>
    <property type="evidence" value="ECO:0007669"/>
    <property type="project" value="UniProtKB-KW"/>
</dbReference>
<evidence type="ECO:0000313" key="4">
    <source>
        <dbReference type="Proteomes" id="UP001172083"/>
    </source>
</evidence>
<evidence type="ECO:0000256" key="1">
    <source>
        <dbReference type="ARBA" id="ARBA00022801"/>
    </source>
</evidence>
<dbReference type="InterPro" id="IPR050266">
    <property type="entry name" value="AB_hydrolase_sf"/>
</dbReference>